<keyword evidence="2" id="KW-1185">Reference proteome</keyword>
<evidence type="ECO:0000313" key="2">
    <source>
        <dbReference type="Proteomes" id="UP000543030"/>
    </source>
</evidence>
<sequence length="106" mass="10949">MFNFALPSAHMAMLSAQTNALVLCSGSGIQLVVTHGDDQSDTPVSQLVFQSCPLCAHGVTASLPLLVLPALQQLAFTPVQAGIAVTTPPLLAQPRLRPPGRGPPLA</sequence>
<name>A0A840RL22_9NEIS</name>
<comment type="caution">
    <text evidence="1">The sequence shown here is derived from an EMBL/GenBank/DDBJ whole genome shotgun (WGS) entry which is preliminary data.</text>
</comment>
<reference evidence="1 2" key="1">
    <citation type="submission" date="2020-08" db="EMBL/GenBank/DDBJ databases">
        <title>Genomic Encyclopedia of Type Strains, Phase IV (KMG-IV): sequencing the most valuable type-strain genomes for metagenomic binning, comparative biology and taxonomic classification.</title>
        <authorList>
            <person name="Goeker M."/>
        </authorList>
    </citation>
    <scope>NUCLEOTIDE SEQUENCE [LARGE SCALE GENOMIC DNA]</scope>
    <source>
        <strain evidence="1 2">DSM 18233</strain>
    </source>
</reference>
<dbReference type="Pfam" id="PF11162">
    <property type="entry name" value="DUF2946"/>
    <property type="match status" value="1"/>
</dbReference>
<dbReference type="Proteomes" id="UP000543030">
    <property type="component" value="Unassembled WGS sequence"/>
</dbReference>
<gene>
    <name evidence="1" type="ORF">HNQ50_003972</name>
</gene>
<evidence type="ECO:0008006" key="3">
    <source>
        <dbReference type="Google" id="ProtNLM"/>
    </source>
</evidence>
<dbReference type="InterPro" id="IPR021333">
    <property type="entry name" value="DUF2946"/>
</dbReference>
<evidence type="ECO:0000313" key="1">
    <source>
        <dbReference type="EMBL" id="MBB5193218.1"/>
    </source>
</evidence>
<dbReference type="EMBL" id="JACHHN010000010">
    <property type="protein sequence ID" value="MBB5193218.1"/>
    <property type="molecule type" value="Genomic_DNA"/>
</dbReference>
<accession>A0A840RL22</accession>
<proteinExistence type="predicted"/>
<organism evidence="1 2">
    <name type="scientific">Silvimonas terrae</name>
    <dbReference type="NCBI Taxonomy" id="300266"/>
    <lineage>
        <taxon>Bacteria</taxon>
        <taxon>Pseudomonadati</taxon>
        <taxon>Pseudomonadota</taxon>
        <taxon>Betaproteobacteria</taxon>
        <taxon>Neisseriales</taxon>
        <taxon>Chitinibacteraceae</taxon>
        <taxon>Silvimonas</taxon>
    </lineage>
</organism>
<dbReference type="AlphaFoldDB" id="A0A840RL22"/>
<protein>
    <recommendedName>
        <fullName evidence="3">DUF2946 family protein</fullName>
    </recommendedName>
</protein>